<dbReference type="Gene3D" id="3.40.50.150">
    <property type="entry name" value="Vaccinia Virus protein VP39"/>
    <property type="match status" value="1"/>
</dbReference>
<evidence type="ECO:0000259" key="1">
    <source>
        <dbReference type="Pfam" id="PF05050"/>
    </source>
</evidence>
<protein>
    <submittedName>
        <fullName evidence="2">FkbM family methyltransferase</fullName>
    </submittedName>
</protein>
<name>A0ABW5DUB0_9PROT</name>
<dbReference type="NCBIfam" id="TIGR01444">
    <property type="entry name" value="fkbM_fam"/>
    <property type="match status" value="1"/>
</dbReference>
<dbReference type="PANTHER" id="PTHR36973:SF4">
    <property type="entry name" value="NODULATION PROTEIN"/>
    <property type="match status" value="1"/>
</dbReference>
<dbReference type="InterPro" id="IPR029063">
    <property type="entry name" value="SAM-dependent_MTases_sf"/>
</dbReference>
<accession>A0ABW5DUB0</accession>
<dbReference type="Pfam" id="PF05050">
    <property type="entry name" value="Methyltransf_21"/>
    <property type="match status" value="1"/>
</dbReference>
<dbReference type="InterPro" id="IPR006342">
    <property type="entry name" value="FkbM_mtfrase"/>
</dbReference>
<dbReference type="Proteomes" id="UP001597295">
    <property type="component" value="Unassembled WGS sequence"/>
</dbReference>
<comment type="caution">
    <text evidence="2">The sequence shown here is derived from an EMBL/GenBank/DDBJ whole genome shotgun (WGS) entry which is preliminary data.</text>
</comment>
<dbReference type="InterPro" id="IPR053188">
    <property type="entry name" value="FkbM_Methyltransferase"/>
</dbReference>
<dbReference type="GO" id="GO:0032259">
    <property type="term" value="P:methylation"/>
    <property type="evidence" value="ECO:0007669"/>
    <property type="project" value="UniProtKB-KW"/>
</dbReference>
<reference evidence="3" key="1">
    <citation type="journal article" date="2019" name="Int. J. Syst. Evol. Microbiol.">
        <title>The Global Catalogue of Microorganisms (GCM) 10K type strain sequencing project: providing services to taxonomists for standard genome sequencing and annotation.</title>
        <authorList>
            <consortium name="The Broad Institute Genomics Platform"/>
            <consortium name="The Broad Institute Genome Sequencing Center for Infectious Disease"/>
            <person name="Wu L."/>
            <person name="Ma J."/>
        </authorList>
    </citation>
    <scope>NUCLEOTIDE SEQUENCE [LARGE SCALE GENOMIC DNA]</scope>
    <source>
        <strain evidence="3">CGMCC 1.19062</strain>
    </source>
</reference>
<organism evidence="2 3">
    <name type="scientific">Lacibacterium aquatile</name>
    <dbReference type="NCBI Taxonomy" id="1168082"/>
    <lineage>
        <taxon>Bacteria</taxon>
        <taxon>Pseudomonadati</taxon>
        <taxon>Pseudomonadota</taxon>
        <taxon>Alphaproteobacteria</taxon>
        <taxon>Rhodospirillales</taxon>
        <taxon>Rhodospirillaceae</taxon>
    </lineage>
</organism>
<dbReference type="PANTHER" id="PTHR36973">
    <property type="entry name" value="SLL1456 PROTEIN-RELATED"/>
    <property type="match status" value="1"/>
</dbReference>
<keyword evidence="2" id="KW-0808">Transferase</keyword>
<dbReference type="EMBL" id="JBHUIP010000014">
    <property type="protein sequence ID" value="MFD2264662.1"/>
    <property type="molecule type" value="Genomic_DNA"/>
</dbReference>
<dbReference type="GO" id="GO:0008168">
    <property type="term" value="F:methyltransferase activity"/>
    <property type="evidence" value="ECO:0007669"/>
    <property type="project" value="UniProtKB-KW"/>
</dbReference>
<keyword evidence="2" id="KW-0489">Methyltransferase</keyword>
<evidence type="ECO:0000313" key="3">
    <source>
        <dbReference type="Proteomes" id="UP001597295"/>
    </source>
</evidence>
<dbReference type="SUPFAM" id="SSF53335">
    <property type="entry name" value="S-adenosyl-L-methionine-dependent methyltransferases"/>
    <property type="match status" value="1"/>
</dbReference>
<feature type="domain" description="Methyltransferase FkbM" evidence="1">
    <location>
        <begin position="53"/>
        <end position="204"/>
    </location>
</feature>
<evidence type="ECO:0000313" key="2">
    <source>
        <dbReference type="EMBL" id="MFD2264662.1"/>
    </source>
</evidence>
<keyword evidence="3" id="KW-1185">Reference proteome</keyword>
<proteinExistence type="predicted"/>
<gene>
    <name evidence="2" type="ORF">ACFSM5_17285</name>
</gene>
<dbReference type="RefSeq" id="WP_379877773.1">
    <property type="nucleotide sequence ID" value="NZ_JBHUIP010000014.1"/>
</dbReference>
<sequence length="259" mass="28226">MSLTTAALDDQDAIAGCELYLRRVYNDGNGDPATNGEWALIERCARQWQVVFDVGACVGDWSSRTLGVNPKAEVHCFEPFPPNVEALRKRVGQQAHILPVALGSEAGEAVFHVPSQTGPGENLGSLYPQGSGALVRLAVPMTTIADYCTDMEITQIDFLKIDAEGAEVSILEGARPLLEAGRIAALQFEYGGTWVSARHFMKDIFDLVAGTDYTVAKLMPDGCRIVADYFYEIESFRQSNWLLIRGSSDDGAAYLGARR</sequence>